<reference evidence="2" key="3">
    <citation type="submission" date="2020-12" db="UniProtKB">
        <authorList>
            <consortium name="EnsemblPlants"/>
        </authorList>
    </citation>
    <scope>IDENTIFICATION</scope>
</reference>
<dbReference type="EMBL" id="ABEU02000004">
    <property type="protein sequence ID" value="PNR54900.1"/>
    <property type="molecule type" value="Genomic_DNA"/>
</dbReference>
<keyword evidence="3" id="KW-1185">Reference proteome</keyword>
<dbReference type="InParanoid" id="A0A2K1KM86"/>
<reference evidence="1 3" key="1">
    <citation type="journal article" date="2008" name="Science">
        <title>The Physcomitrella genome reveals evolutionary insights into the conquest of land by plants.</title>
        <authorList>
            <person name="Rensing S."/>
            <person name="Lang D."/>
            <person name="Zimmer A."/>
            <person name="Terry A."/>
            <person name="Salamov A."/>
            <person name="Shapiro H."/>
            <person name="Nishiyama T."/>
            <person name="Perroud P.-F."/>
            <person name="Lindquist E."/>
            <person name="Kamisugi Y."/>
            <person name="Tanahashi T."/>
            <person name="Sakakibara K."/>
            <person name="Fujita T."/>
            <person name="Oishi K."/>
            <person name="Shin-I T."/>
            <person name="Kuroki Y."/>
            <person name="Toyoda A."/>
            <person name="Suzuki Y."/>
            <person name="Hashimoto A."/>
            <person name="Yamaguchi K."/>
            <person name="Sugano A."/>
            <person name="Kohara Y."/>
            <person name="Fujiyama A."/>
            <person name="Anterola A."/>
            <person name="Aoki S."/>
            <person name="Ashton N."/>
            <person name="Barbazuk W.B."/>
            <person name="Barker E."/>
            <person name="Bennetzen J."/>
            <person name="Bezanilla M."/>
            <person name="Blankenship R."/>
            <person name="Cho S.H."/>
            <person name="Dutcher S."/>
            <person name="Estelle M."/>
            <person name="Fawcett J.A."/>
            <person name="Gundlach H."/>
            <person name="Hanada K."/>
            <person name="Heyl A."/>
            <person name="Hicks K.A."/>
            <person name="Hugh J."/>
            <person name="Lohr M."/>
            <person name="Mayer K."/>
            <person name="Melkozernov A."/>
            <person name="Murata T."/>
            <person name="Nelson D."/>
            <person name="Pils B."/>
            <person name="Prigge M."/>
            <person name="Reiss B."/>
            <person name="Renner T."/>
            <person name="Rombauts S."/>
            <person name="Rushton P."/>
            <person name="Sanderfoot A."/>
            <person name="Schween G."/>
            <person name="Shiu S.-H."/>
            <person name="Stueber K."/>
            <person name="Theodoulou F.L."/>
            <person name="Tu H."/>
            <person name="Van de Peer Y."/>
            <person name="Verrier P.J."/>
            <person name="Waters E."/>
            <person name="Wood A."/>
            <person name="Yang L."/>
            <person name="Cove D."/>
            <person name="Cuming A."/>
            <person name="Hasebe M."/>
            <person name="Lucas S."/>
            <person name="Mishler D.B."/>
            <person name="Reski R."/>
            <person name="Grigoriev I."/>
            <person name="Quatrano R.S."/>
            <person name="Boore J.L."/>
        </authorList>
    </citation>
    <scope>NUCLEOTIDE SEQUENCE [LARGE SCALE GENOMIC DNA]</scope>
    <source>
        <strain evidence="2 3">cv. Gransden 2004</strain>
    </source>
</reference>
<dbReference type="PaxDb" id="3218-PP1S188_71V6.1"/>
<name>A0A2K1KM86_PHYPA</name>
<organism evidence="1">
    <name type="scientific">Physcomitrium patens</name>
    <name type="common">Spreading-leaved earth moss</name>
    <name type="synonym">Physcomitrella patens</name>
    <dbReference type="NCBI Taxonomy" id="3218"/>
    <lineage>
        <taxon>Eukaryota</taxon>
        <taxon>Viridiplantae</taxon>
        <taxon>Streptophyta</taxon>
        <taxon>Embryophyta</taxon>
        <taxon>Bryophyta</taxon>
        <taxon>Bryophytina</taxon>
        <taxon>Bryopsida</taxon>
        <taxon>Funariidae</taxon>
        <taxon>Funariales</taxon>
        <taxon>Funariaceae</taxon>
        <taxon>Physcomitrium</taxon>
    </lineage>
</organism>
<accession>A0A2K1KM86</accession>
<sequence length="63" mass="7243">MTKWEAFAQSKALRSESGVSWSTMKVKMNGGEDMDTNVSTMTMIFLLLKLKQEKNSERIRLQT</sequence>
<dbReference type="Proteomes" id="UP000006727">
    <property type="component" value="Chromosome 4"/>
</dbReference>
<dbReference type="EnsemblPlants" id="Pp3c4_5110V3.1">
    <property type="protein sequence ID" value="Pp3c4_5110V3.1"/>
    <property type="gene ID" value="Pp3c4_5110"/>
</dbReference>
<dbReference type="AlphaFoldDB" id="A0A2K1KM86"/>
<dbReference type="Gramene" id="Pp3c4_5110V3.1">
    <property type="protein sequence ID" value="Pp3c4_5110V3.1"/>
    <property type="gene ID" value="Pp3c4_5110"/>
</dbReference>
<evidence type="ECO:0000313" key="3">
    <source>
        <dbReference type="Proteomes" id="UP000006727"/>
    </source>
</evidence>
<gene>
    <name evidence="1" type="ORF">PHYPA_005793</name>
</gene>
<proteinExistence type="predicted"/>
<reference evidence="1 3" key="2">
    <citation type="journal article" date="2018" name="Plant J.">
        <title>The Physcomitrella patens chromosome-scale assembly reveals moss genome structure and evolution.</title>
        <authorList>
            <person name="Lang D."/>
            <person name="Ullrich K.K."/>
            <person name="Murat F."/>
            <person name="Fuchs J."/>
            <person name="Jenkins J."/>
            <person name="Haas F.B."/>
            <person name="Piednoel M."/>
            <person name="Gundlach H."/>
            <person name="Van Bel M."/>
            <person name="Meyberg R."/>
            <person name="Vives C."/>
            <person name="Morata J."/>
            <person name="Symeonidi A."/>
            <person name="Hiss M."/>
            <person name="Muchero W."/>
            <person name="Kamisugi Y."/>
            <person name="Saleh O."/>
            <person name="Blanc G."/>
            <person name="Decker E.L."/>
            <person name="van Gessel N."/>
            <person name="Grimwood J."/>
            <person name="Hayes R.D."/>
            <person name="Graham S.W."/>
            <person name="Gunter L.E."/>
            <person name="McDaniel S.F."/>
            <person name="Hoernstein S.N.W."/>
            <person name="Larsson A."/>
            <person name="Li F.W."/>
            <person name="Perroud P.F."/>
            <person name="Phillips J."/>
            <person name="Ranjan P."/>
            <person name="Rokshar D.S."/>
            <person name="Rothfels C.J."/>
            <person name="Schneider L."/>
            <person name="Shu S."/>
            <person name="Stevenson D.W."/>
            <person name="Thummler F."/>
            <person name="Tillich M."/>
            <person name="Villarreal Aguilar J.C."/>
            <person name="Widiez T."/>
            <person name="Wong G.K."/>
            <person name="Wymore A."/>
            <person name="Zhang Y."/>
            <person name="Zimmer A.D."/>
            <person name="Quatrano R.S."/>
            <person name="Mayer K.F.X."/>
            <person name="Goodstein D."/>
            <person name="Casacuberta J.M."/>
            <person name="Vandepoele K."/>
            <person name="Reski R."/>
            <person name="Cuming A.C."/>
            <person name="Tuskan G.A."/>
            <person name="Maumus F."/>
            <person name="Salse J."/>
            <person name="Schmutz J."/>
            <person name="Rensing S.A."/>
        </authorList>
    </citation>
    <scope>NUCLEOTIDE SEQUENCE [LARGE SCALE GENOMIC DNA]</scope>
    <source>
        <strain evidence="2 3">cv. Gransden 2004</strain>
    </source>
</reference>
<evidence type="ECO:0000313" key="1">
    <source>
        <dbReference type="EMBL" id="PNR54900.1"/>
    </source>
</evidence>
<protein>
    <submittedName>
        <fullName evidence="1 2">Uncharacterized protein</fullName>
    </submittedName>
</protein>
<evidence type="ECO:0000313" key="2">
    <source>
        <dbReference type="EnsemblPlants" id="Pp3c4_5110V3.1"/>
    </source>
</evidence>